<keyword evidence="6" id="KW-0378">Hydrolase</keyword>
<dbReference type="GO" id="GO:0004386">
    <property type="term" value="F:helicase activity"/>
    <property type="evidence" value="ECO:0007669"/>
    <property type="project" value="UniProtKB-KW"/>
</dbReference>
<dbReference type="GO" id="GO:0003676">
    <property type="term" value="F:nucleic acid binding"/>
    <property type="evidence" value="ECO:0007669"/>
    <property type="project" value="InterPro"/>
</dbReference>
<evidence type="ECO:0000256" key="9">
    <source>
        <dbReference type="ARBA" id="ARBA00023118"/>
    </source>
</evidence>
<dbReference type="InterPro" id="IPR006483">
    <property type="entry name" value="CRISPR-assoc_Cas3_HD"/>
</dbReference>
<dbReference type="SUPFAM" id="SSF52540">
    <property type="entry name" value="P-loop containing nucleoside triphosphate hydrolases"/>
    <property type="match status" value="1"/>
</dbReference>
<dbReference type="GO" id="GO:0051607">
    <property type="term" value="P:defense response to virus"/>
    <property type="evidence" value="ECO:0007669"/>
    <property type="project" value="UniProtKB-KW"/>
</dbReference>
<dbReference type="InterPro" id="IPR011545">
    <property type="entry name" value="DEAD/DEAH_box_helicase_dom"/>
</dbReference>
<dbReference type="GO" id="GO:0005524">
    <property type="term" value="F:ATP binding"/>
    <property type="evidence" value="ECO:0007669"/>
    <property type="project" value="UniProtKB-KW"/>
</dbReference>
<evidence type="ECO:0000259" key="10">
    <source>
        <dbReference type="PROSITE" id="PS51194"/>
    </source>
</evidence>
<keyword evidence="5" id="KW-0547">Nucleotide-binding</keyword>
<dbReference type="SUPFAM" id="SSF109604">
    <property type="entry name" value="HD-domain/PDEase-like"/>
    <property type="match status" value="1"/>
</dbReference>
<dbReference type="Gene3D" id="3.40.50.300">
    <property type="entry name" value="P-loop containing nucleotide triphosphate hydrolases"/>
    <property type="match status" value="2"/>
</dbReference>
<dbReference type="RefSeq" id="WP_305909525.1">
    <property type="nucleotide sequence ID" value="NZ_CP157743.1"/>
</dbReference>
<dbReference type="InterPro" id="IPR038257">
    <property type="entry name" value="CRISPR-assoc_Cas3_HD_sf"/>
</dbReference>
<sequence>MDKINSYHIAHIRQSDREIQALSIHLGEVANISKHLAAKIDAAETGELVGLLHDFGKYSMAFQNYIRSATGMLDPDHDDGYIDAKAAKGKIDHSSAGAQWIWQALKKYGAAGQGKCCGQILALCVASHHSGLIDSLKPDGENGFLIRADKADEQTHLEECIRNGREILARAEALADKALVSKIVKRLQTLAAISPSKTIHTFNIGFWTRFLFSCLIDADRISSADFENPDNSTYRSREQTPWSVVIDRLEEHLQELSGRTSEATPIDAIRRRISDACRRRAAGSQGVYTLTVPTGGGKTLASLRFALHHARTHGLERIIYVIPYTSIIEQNAAAIRTIVEREGDRFPWVLEHHSNLEPETQTWHSKLAAENWDAPIVLTTMVQFLETLFGGGTRGVRRLHQLANSVIVFDEIQTLPIRCTHLFCNAINFLSTQTQTTALLCTATQPLLDKLQAPDKGQLSIPPQNELMDDPAALFKQLERVNICDLTRWPNGWSEQEIADLATDEFENQGNCLVIVNTKAWVQRLYQRCLETVDSDSLFHLSTSLCPAHRKDLFCTIRQRLDDGRPVLCISTQLIEAGVDIDFASVIRFLAGLDSIAQAAGRCNRNGRRSEATVRVVNPAEESIDLLPDIKIGRDKAQRLLSEIGDQDLLSIEAMTLYFSYYFYERTSEMDYPLKARQAARHDSLLNLLSTNDNNIGVTEPWQLRQSFKTAADNFKAIDAPTQAVIVPYNEEAEQLINNLCGLSTQFDAAAYRDFLRQAQKFSVNVFPQVWRTLVDQQAVHEIHPGEGVYYLDERHYSPDFGLSTDIVAKADSLIW</sequence>
<dbReference type="InterPro" id="IPR001650">
    <property type="entry name" value="Helicase_C-like"/>
</dbReference>
<dbReference type="Pfam" id="PF00270">
    <property type="entry name" value="DEAD"/>
    <property type="match status" value="1"/>
</dbReference>
<keyword evidence="3" id="KW-0540">Nuclease</keyword>
<evidence type="ECO:0000259" key="11">
    <source>
        <dbReference type="PROSITE" id="PS51643"/>
    </source>
</evidence>
<gene>
    <name evidence="12" type="primary">cas3</name>
    <name evidence="12" type="ORF">Q9L42_005025</name>
</gene>
<comment type="similarity">
    <text evidence="2">In the central section; belongs to the CRISPR-associated helicase Cas3 family.</text>
</comment>
<evidence type="ECO:0000313" key="13">
    <source>
        <dbReference type="Proteomes" id="UP001225378"/>
    </source>
</evidence>
<evidence type="ECO:0000256" key="1">
    <source>
        <dbReference type="ARBA" id="ARBA00006847"/>
    </source>
</evidence>
<organism evidence="12 13">
    <name type="scientific">Methylomarinum roseum</name>
    <dbReference type="NCBI Taxonomy" id="3067653"/>
    <lineage>
        <taxon>Bacteria</taxon>
        <taxon>Pseudomonadati</taxon>
        <taxon>Pseudomonadota</taxon>
        <taxon>Gammaproteobacteria</taxon>
        <taxon>Methylococcales</taxon>
        <taxon>Methylococcaceae</taxon>
        <taxon>Methylomarinum</taxon>
    </lineage>
</organism>
<keyword evidence="7" id="KW-0347">Helicase</keyword>
<dbReference type="Pfam" id="PF22590">
    <property type="entry name" value="Cas3-like_C_2"/>
    <property type="match status" value="1"/>
</dbReference>
<reference evidence="12 13" key="1">
    <citation type="journal article" date="2024" name="Microbiology">
        <title>Methylomarinum rosea sp. nov., a novel halophilic methanotrophic bacterium from the hypersaline Lake Elton.</title>
        <authorList>
            <person name="Suleimanov R.Z."/>
            <person name="Oshkin I.Y."/>
            <person name="Danilova O.V."/>
            <person name="Suzina N.E."/>
            <person name="Dedysh S.N."/>
        </authorList>
    </citation>
    <scope>NUCLEOTIDE SEQUENCE [LARGE SCALE GENOMIC DNA]</scope>
    <source>
        <strain evidence="12 13">Ch1-1</strain>
    </source>
</reference>
<accession>A0AAU7NWZ3</accession>
<evidence type="ECO:0000256" key="6">
    <source>
        <dbReference type="ARBA" id="ARBA00022801"/>
    </source>
</evidence>
<proteinExistence type="inferred from homology"/>
<dbReference type="PROSITE" id="PS51194">
    <property type="entry name" value="HELICASE_CTER"/>
    <property type="match status" value="1"/>
</dbReference>
<dbReference type="EMBL" id="CP157743">
    <property type="protein sequence ID" value="XBS21489.1"/>
    <property type="molecule type" value="Genomic_DNA"/>
</dbReference>
<dbReference type="NCBIfam" id="TIGR01587">
    <property type="entry name" value="cas3_core"/>
    <property type="match status" value="1"/>
</dbReference>
<feature type="domain" description="HD Cas3-type" evidence="11">
    <location>
        <begin position="15"/>
        <end position="221"/>
    </location>
</feature>
<evidence type="ECO:0000256" key="5">
    <source>
        <dbReference type="ARBA" id="ARBA00022741"/>
    </source>
</evidence>
<dbReference type="Gene3D" id="1.10.3210.30">
    <property type="match status" value="1"/>
</dbReference>
<evidence type="ECO:0000256" key="7">
    <source>
        <dbReference type="ARBA" id="ARBA00022806"/>
    </source>
</evidence>
<dbReference type="PROSITE" id="PS51643">
    <property type="entry name" value="HD_CAS3"/>
    <property type="match status" value="1"/>
</dbReference>
<comment type="similarity">
    <text evidence="1">In the N-terminal section; belongs to the CRISPR-associated nuclease Cas3-HD family.</text>
</comment>
<keyword evidence="13" id="KW-1185">Reference proteome</keyword>
<dbReference type="KEGG" id="mech:Q9L42_005025"/>
<dbReference type="GO" id="GO:0004518">
    <property type="term" value="F:nuclease activity"/>
    <property type="evidence" value="ECO:0007669"/>
    <property type="project" value="UniProtKB-KW"/>
</dbReference>
<evidence type="ECO:0000313" key="12">
    <source>
        <dbReference type="EMBL" id="XBS21489.1"/>
    </source>
</evidence>
<dbReference type="CDD" id="cd09641">
    <property type="entry name" value="Cas3''_I"/>
    <property type="match status" value="1"/>
</dbReference>
<dbReference type="InterPro" id="IPR054712">
    <property type="entry name" value="Cas3-like_dom"/>
</dbReference>
<evidence type="ECO:0000256" key="4">
    <source>
        <dbReference type="ARBA" id="ARBA00022723"/>
    </source>
</evidence>
<name>A0AAU7NWZ3_9GAMM</name>
<feature type="domain" description="Helicase C-terminal" evidence="10">
    <location>
        <begin position="493"/>
        <end position="656"/>
    </location>
</feature>
<dbReference type="GO" id="GO:0016787">
    <property type="term" value="F:hydrolase activity"/>
    <property type="evidence" value="ECO:0007669"/>
    <property type="project" value="UniProtKB-KW"/>
</dbReference>
<dbReference type="Proteomes" id="UP001225378">
    <property type="component" value="Chromosome"/>
</dbReference>
<dbReference type="InterPro" id="IPR006474">
    <property type="entry name" value="Helicase_Cas3_CRISPR-ass_core"/>
</dbReference>
<dbReference type="AlphaFoldDB" id="A0AAU7NWZ3"/>
<evidence type="ECO:0000256" key="8">
    <source>
        <dbReference type="ARBA" id="ARBA00022840"/>
    </source>
</evidence>
<dbReference type="GO" id="GO:0046872">
    <property type="term" value="F:metal ion binding"/>
    <property type="evidence" value="ECO:0007669"/>
    <property type="project" value="UniProtKB-KW"/>
</dbReference>
<evidence type="ECO:0000256" key="2">
    <source>
        <dbReference type="ARBA" id="ARBA00009046"/>
    </source>
</evidence>
<keyword evidence="4" id="KW-0479">Metal-binding</keyword>
<evidence type="ECO:0000256" key="3">
    <source>
        <dbReference type="ARBA" id="ARBA00022722"/>
    </source>
</evidence>
<keyword evidence="8" id="KW-0067">ATP-binding</keyword>
<keyword evidence="9" id="KW-0051">Antiviral defense</keyword>
<dbReference type="CDD" id="cd17930">
    <property type="entry name" value="DEXHc_cas3"/>
    <property type="match status" value="1"/>
</dbReference>
<dbReference type="InterPro" id="IPR027417">
    <property type="entry name" value="P-loop_NTPase"/>
</dbReference>
<dbReference type="NCBIfam" id="TIGR01596">
    <property type="entry name" value="cas3_HD"/>
    <property type="match status" value="1"/>
</dbReference>
<protein>
    <submittedName>
        <fullName evidence="12">CRISPR-associated helicase Cas3</fullName>
    </submittedName>
</protein>
<dbReference type="Pfam" id="PF18019">
    <property type="entry name" value="Cas3_HD"/>
    <property type="match status" value="1"/>
</dbReference>